<dbReference type="Pfam" id="PF00486">
    <property type="entry name" value="Trans_reg_C"/>
    <property type="match status" value="1"/>
</dbReference>
<name>A0ABZ0WDP4_9BURK</name>
<evidence type="ECO:0000256" key="3">
    <source>
        <dbReference type="PROSITE-ProRule" id="PRU01091"/>
    </source>
</evidence>
<feature type="domain" description="Response regulatory" evidence="4">
    <location>
        <begin position="5"/>
        <end position="118"/>
    </location>
</feature>
<evidence type="ECO:0000256" key="2">
    <source>
        <dbReference type="PROSITE-ProRule" id="PRU00169"/>
    </source>
</evidence>
<dbReference type="Proteomes" id="UP001325479">
    <property type="component" value="Chromosome"/>
</dbReference>
<dbReference type="InterPro" id="IPR001867">
    <property type="entry name" value="OmpR/PhoB-type_DNA-bd"/>
</dbReference>
<sequence>MNNALILIAEDEPEIAEILDAYLVREGFRTYRVTDGQTAIDVHPVLKPDLVLLDVKMPKKDGWEVLVELRRRSNTAVIMLTALDQAIDRLQGLRFGADDYIVKPFNPVEVVARVSAVLRRVGVSRAPGVLRVGKLEIDTERYVAKVISEAGEASLALTLTEFRILAHLAKSPSRVFSRGELVDACLPGGDALERTVDSHVSNLRKKLDQGGAPGMMSVVRGVGYRLMES</sequence>
<dbReference type="SUPFAM" id="SSF46894">
    <property type="entry name" value="C-terminal effector domain of the bipartite response regulators"/>
    <property type="match status" value="1"/>
</dbReference>
<dbReference type="InterPro" id="IPR039420">
    <property type="entry name" value="WalR-like"/>
</dbReference>
<dbReference type="InterPro" id="IPR036388">
    <property type="entry name" value="WH-like_DNA-bd_sf"/>
</dbReference>
<dbReference type="Gene3D" id="1.10.10.10">
    <property type="entry name" value="Winged helix-like DNA-binding domain superfamily/Winged helix DNA-binding domain"/>
    <property type="match status" value="1"/>
</dbReference>
<organism evidence="6 7">
    <name type="scientific">Paraburkholderia kururiensis</name>
    <dbReference type="NCBI Taxonomy" id="984307"/>
    <lineage>
        <taxon>Bacteria</taxon>
        <taxon>Pseudomonadati</taxon>
        <taxon>Pseudomonadota</taxon>
        <taxon>Betaproteobacteria</taxon>
        <taxon>Burkholderiales</taxon>
        <taxon>Burkholderiaceae</taxon>
        <taxon>Paraburkholderia</taxon>
    </lineage>
</organism>
<keyword evidence="2" id="KW-0597">Phosphoprotein</keyword>
<keyword evidence="7" id="KW-1185">Reference proteome</keyword>
<dbReference type="InterPro" id="IPR011006">
    <property type="entry name" value="CheY-like_superfamily"/>
</dbReference>
<dbReference type="EMBL" id="CP139965">
    <property type="protein sequence ID" value="WQD75449.1"/>
    <property type="molecule type" value="Genomic_DNA"/>
</dbReference>
<dbReference type="InterPro" id="IPR001789">
    <property type="entry name" value="Sig_transdc_resp-reg_receiver"/>
</dbReference>
<dbReference type="PROSITE" id="PS50110">
    <property type="entry name" value="RESPONSE_REGULATORY"/>
    <property type="match status" value="1"/>
</dbReference>
<dbReference type="InterPro" id="IPR016032">
    <property type="entry name" value="Sig_transdc_resp-reg_C-effctor"/>
</dbReference>
<reference evidence="6 7" key="1">
    <citation type="submission" date="2023-12" db="EMBL/GenBank/DDBJ databases">
        <title>Genome sequencing and assembly of bacterial species from a model synthetic community.</title>
        <authorList>
            <person name="Hogle S.L."/>
        </authorList>
    </citation>
    <scope>NUCLEOTIDE SEQUENCE [LARGE SCALE GENOMIC DNA]</scope>
    <source>
        <strain evidence="6 7">HAMBI 2494</strain>
    </source>
</reference>
<dbReference type="SMART" id="SM00448">
    <property type="entry name" value="REC"/>
    <property type="match status" value="1"/>
</dbReference>
<dbReference type="CDD" id="cd00383">
    <property type="entry name" value="trans_reg_C"/>
    <property type="match status" value="1"/>
</dbReference>
<gene>
    <name evidence="6" type="ORF">U0042_14860</name>
</gene>
<evidence type="ECO:0000259" key="5">
    <source>
        <dbReference type="PROSITE" id="PS51755"/>
    </source>
</evidence>
<dbReference type="PROSITE" id="PS51755">
    <property type="entry name" value="OMPR_PHOB"/>
    <property type="match status" value="1"/>
</dbReference>
<dbReference type="PANTHER" id="PTHR48111:SF59">
    <property type="entry name" value="TRANSCRIPTIONAL REGULATORY PROTEIN BAER"/>
    <property type="match status" value="1"/>
</dbReference>
<dbReference type="PANTHER" id="PTHR48111">
    <property type="entry name" value="REGULATOR OF RPOS"/>
    <property type="match status" value="1"/>
</dbReference>
<dbReference type="Gene3D" id="3.40.50.2300">
    <property type="match status" value="1"/>
</dbReference>
<evidence type="ECO:0000313" key="6">
    <source>
        <dbReference type="EMBL" id="WQD75449.1"/>
    </source>
</evidence>
<dbReference type="RefSeq" id="WP_114810134.1">
    <property type="nucleotide sequence ID" value="NZ_CP139965.1"/>
</dbReference>
<protein>
    <submittedName>
        <fullName evidence="6">Response regulator</fullName>
    </submittedName>
</protein>
<dbReference type="SMART" id="SM00862">
    <property type="entry name" value="Trans_reg_C"/>
    <property type="match status" value="1"/>
</dbReference>
<dbReference type="Gene3D" id="6.10.250.690">
    <property type="match status" value="1"/>
</dbReference>
<dbReference type="Pfam" id="PF00072">
    <property type="entry name" value="Response_reg"/>
    <property type="match status" value="1"/>
</dbReference>
<feature type="modified residue" description="4-aspartylphosphate" evidence="2">
    <location>
        <position position="54"/>
    </location>
</feature>
<dbReference type="SUPFAM" id="SSF52172">
    <property type="entry name" value="CheY-like"/>
    <property type="match status" value="1"/>
</dbReference>
<accession>A0ABZ0WDP4</accession>
<feature type="DNA-binding region" description="OmpR/PhoB-type" evidence="3">
    <location>
        <begin position="127"/>
        <end position="228"/>
    </location>
</feature>
<feature type="domain" description="OmpR/PhoB-type" evidence="5">
    <location>
        <begin position="127"/>
        <end position="228"/>
    </location>
</feature>
<evidence type="ECO:0000256" key="1">
    <source>
        <dbReference type="ARBA" id="ARBA00023125"/>
    </source>
</evidence>
<proteinExistence type="predicted"/>
<evidence type="ECO:0000313" key="7">
    <source>
        <dbReference type="Proteomes" id="UP001325479"/>
    </source>
</evidence>
<dbReference type="CDD" id="cd17574">
    <property type="entry name" value="REC_OmpR"/>
    <property type="match status" value="1"/>
</dbReference>
<evidence type="ECO:0000259" key="4">
    <source>
        <dbReference type="PROSITE" id="PS50110"/>
    </source>
</evidence>
<keyword evidence="1 3" id="KW-0238">DNA-binding</keyword>